<feature type="domain" description="2EXR" evidence="1">
    <location>
        <begin position="26"/>
        <end position="148"/>
    </location>
</feature>
<dbReference type="PANTHER" id="PTHR35910:SF6">
    <property type="entry name" value="2EXR DOMAIN-CONTAINING PROTEIN"/>
    <property type="match status" value="1"/>
</dbReference>
<dbReference type="Proteomes" id="UP001320245">
    <property type="component" value="Unassembled WGS sequence"/>
</dbReference>
<protein>
    <recommendedName>
        <fullName evidence="1">2EXR domain-containing protein</fullName>
    </recommendedName>
</protein>
<dbReference type="InterPro" id="IPR045518">
    <property type="entry name" value="2EXR"/>
</dbReference>
<name>A0AAN9U0N7_9PEZI</name>
<dbReference type="PANTHER" id="PTHR35910">
    <property type="entry name" value="2EXR DOMAIN-CONTAINING PROTEIN"/>
    <property type="match status" value="1"/>
</dbReference>
<sequence length="411" mass="46163">MEFSFLNDRHTQLSACNTFQPPSAQFTYFSELPTELRLRIWELALPRQRLLTLDIVAGRSEPTSTQRQRSEALYQTRDARGNVVSGADYVLRMRSTGYLSPLVRVNSDANRAVSGFYRVHMPVRGRRDLSDDSGATLCLRFCPETDTINLHVDRDGHDASFADVVHDAAACDPMGKGILHMAIGGYSMPSEIRLPLDPISVHIRAQNALISTLNNLHSVTLIDIVRGSARRMFSSLQEYDVRFNRSMPLWSTAASFSAPQTDPRPIEHDLDLVCLGWDPRAIIRAWQTLETAFGVSPTPAERMRVLVAALPVAGPEPWEIVNREDVCRFRAQEEAAWARNFEEGRVYNRYGYANPDTEESLLRARNLNAVGFWVFPLEAFGDVPMVRSAMMAGPEVTTTLFSSEARNEVRG</sequence>
<proteinExistence type="predicted"/>
<keyword evidence="3" id="KW-1185">Reference proteome</keyword>
<evidence type="ECO:0000259" key="1">
    <source>
        <dbReference type="Pfam" id="PF20150"/>
    </source>
</evidence>
<dbReference type="AlphaFoldDB" id="A0AAN9U0N7"/>
<gene>
    <name evidence="2" type="ORF">SLS53_007514</name>
</gene>
<evidence type="ECO:0000313" key="2">
    <source>
        <dbReference type="EMBL" id="KAK7735600.1"/>
    </source>
</evidence>
<evidence type="ECO:0000313" key="3">
    <source>
        <dbReference type="Proteomes" id="UP001320245"/>
    </source>
</evidence>
<organism evidence="2 3">
    <name type="scientific">Cytospora paraplurivora</name>
    <dbReference type="NCBI Taxonomy" id="2898453"/>
    <lineage>
        <taxon>Eukaryota</taxon>
        <taxon>Fungi</taxon>
        <taxon>Dikarya</taxon>
        <taxon>Ascomycota</taxon>
        <taxon>Pezizomycotina</taxon>
        <taxon>Sordariomycetes</taxon>
        <taxon>Sordariomycetidae</taxon>
        <taxon>Diaporthales</taxon>
        <taxon>Cytosporaceae</taxon>
        <taxon>Cytospora</taxon>
    </lineage>
</organism>
<dbReference type="Pfam" id="PF20150">
    <property type="entry name" value="2EXR"/>
    <property type="match status" value="1"/>
</dbReference>
<reference evidence="2 3" key="1">
    <citation type="journal article" date="2023" name="PLoS ONE">
        <title>Cytospora paraplurivora sp. nov. isolated from orchards with fruit tree decline syndrome in Ontario, Canada.</title>
        <authorList>
            <person name="Ilyukhin E."/>
            <person name="Nguyen H.D.T."/>
            <person name="Castle A.J."/>
            <person name="Ellouze W."/>
        </authorList>
    </citation>
    <scope>NUCLEOTIDE SEQUENCE [LARGE SCALE GENOMIC DNA]</scope>
    <source>
        <strain evidence="2 3">FDS-564</strain>
    </source>
</reference>
<comment type="caution">
    <text evidence="2">The sequence shown here is derived from an EMBL/GenBank/DDBJ whole genome shotgun (WGS) entry which is preliminary data.</text>
</comment>
<accession>A0AAN9U0N7</accession>
<dbReference type="EMBL" id="JAJSPL020000038">
    <property type="protein sequence ID" value="KAK7735600.1"/>
    <property type="molecule type" value="Genomic_DNA"/>
</dbReference>